<keyword evidence="1" id="KW-0812">Transmembrane</keyword>
<feature type="transmembrane region" description="Helical" evidence="1">
    <location>
        <begin position="194"/>
        <end position="220"/>
    </location>
</feature>
<keyword evidence="1" id="KW-0472">Membrane</keyword>
<feature type="transmembrane region" description="Helical" evidence="1">
    <location>
        <begin position="240"/>
        <end position="260"/>
    </location>
</feature>
<accession>A0A8J5I3X8</accession>
<evidence type="ECO:0000313" key="3">
    <source>
        <dbReference type="Proteomes" id="UP000709295"/>
    </source>
</evidence>
<protein>
    <recommendedName>
        <fullName evidence="4">Deoxyribose-phosphate aldolase</fullName>
    </recommendedName>
</protein>
<evidence type="ECO:0000313" key="2">
    <source>
        <dbReference type="EMBL" id="KAG6945094.1"/>
    </source>
</evidence>
<evidence type="ECO:0008006" key="4">
    <source>
        <dbReference type="Google" id="ProtNLM"/>
    </source>
</evidence>
<comment type="caution">
    <text evidence="2">The sequence shown here is derived from an EMBL/GenBank/DDBJ whole genome shotgun (WGS) entry which is preliminary data.</text>
</comment>
<name>A0A8J5I3X8_9STRA</name>
<keyword evidence="3" id="KW-1185">Reference proteome</keyword>
<gene>
    <name evidence="2" type="ORF">JG688_00016741</name>
</gene>
<dbReference type="EMBL" id="JAENGY010002190">
    <property type="protein sequence ID" value="KAG6945094.1"/>
    <property type="molecule type" value="Genomic_DNA"/>
</dbReference>
<proteinExistence type="predicted"/>
<dbReference type="Proteomes" id="UP000709295">
    <property type="component" value="Unassembled WGS sequence"/>
</dbReference>
<organism evidence="2 3">
    <name type="scientific">Phytophthora aleatoria</name>
    <dbReference type="NCBI Taxonomy" id="2496075"/>
    <lineage>
        <taxon>Eukaryota</taxon>
        <taxon>Sar</taxon>
        <taxon>Stramenopiles</taxon>
        <taxon>Oomycota</taxon>
        <taxon>Peronosporomycetes</taxon>
        <taxon>Peronosporales</taxon>
        <taxon>Peronosporaceae</taxon>
        <taxon>Phytophthora</taxon>
    </lineage>
</organism>
<sequence>MGEFTLTIPWTDRFEQGLQGIVEVQASDLPEDATIDILTKVLNSKFRAASKKKGSARIIDSILLYDYFCFSSFKNLTVATGAAIFNSSPLFVYCFSICLLREKASVKKLFEYSVSFPLSAATTAPKSFEAQQCLDAGAAEIDMVINVGMLQAGEYDFVLGDIRAVVAGGNDDDDSCSDERDVLKVGFPTIEEGIFMLIAAIVFFVINFVCLSPAICWTSSLGTSVGFMLTIPLSGMMDTLIHYASFSWEFVLGSAGFAILERNSTKRSAQCS</sequence>
<dbReference type="InterPro" id="IPR026505">
    <property type="entry name" value="Solute_c_fam_35_mem_F3/F4"/>
</dbReference>
<feature type="transmembrane region" description="Helical" evidence="1">
    <location>
        <begin position="79"/>
        <end position="100"/>
    </location>
</feature>
<evidence type="ECO:0000256" key="1">
    <source>
        <dbReference type="SAM" id="Phobius"/>
    </source>
</evidence>
<dbReference type="PANTHER" id="PTHR19346:SF4">
    <property type="entry name" value="SUGAR PHOSPHATE TRANSPORTER DOMAIN-CONTAINING PROTEIN"/>
    <property type="match status" value="1"/>
</dbReference>
<dbReference type="AlphaFoldDB" id="A0A8J5I3X8"/>
<reference evidence="2" key="1">
    <citation type="submission" date="2021-01" db="EMBL/GenBank/DDBJ databases">
        <title>Phytophthora aleatoria, a newly-described species from Pinus radiata is distinct from Phytophthora cactorum isolates based on comparative genomics.</title>
        <authorList>
            <person name="Mcdougal R."/>
            <person name="Panda P."/>
            <person name="Williams N."/>
            <person name="Studholme D.J."/>
        </authorList>
    </citation>
    <scope>NUCLEOTIDE SEQUENCE</scope>
    <source>
        <strain evidence="2">NZFS 4037</strain>
    </source>
</reference>
<dbReference type="PANTHER" id="PTHR19346">
    <property type="entry name" value="SUGAR PHOSPHATE TRANSPORTER DOMAIN-CONTAINING PROTEIN"/>
    <property type="match status" value="1"/>
</dbReference>
<keyword evidence="1" id="KW-1133">Transmembrane helix</keyword>